<dbReference type="InterPro" id="IPR011060">
    <property type="entry name" value="RibuloseP-bd_barrel"/>
</dbReference>
<keyword evidence="4 9" id="KW-0028">Amino-acid biosynthesis</keyword>
<evidence type="ECO:0000256" key="3">
    <source>
        <dbReference type="ARBA" id="ARBA00011270"/>
    </source>
</evidence>
<dbReference type="FunFam" id="3.20.20.70:FF:000037">
    <property type="entry name" value="Tryptophan synthase alpha chain"/>
    <property type="match status" value="1"/>
</dbReference>
<reference evidence="11 12" key="1">
    <citation type="submission" date="2018-03" db="EMBL/GenBank/DDBJ databases">
        <title>Genomic Encyclopedia of Archaeal and Bacterial Type Strains, Phase II (KMG-II): from individual species to whole genera.</title>
        <authorList>
            <person name="Goeker M."/>
        </authorList>
    </citation>
    <scope>NUCLEOTIDE SEQUENCE [LARGE SCALE GENOMIC DNA]</scope>
    <source>
        <strain evidence="11 12">DSM 28229</strain>
    </source>
</reference>
<dbReference type="OrthoDB" id="9804578at2"/>
<evidence type="ECO:0000313" key="12">
    <source>
        <dbReference type="Proteomes" id="UP000245535"/>
    </source>
</evidence>
<comment type="pathway">
    <text evidence="2 9">Amino-acid biosynthesis; L-tryptophan biosynthesis; L-tryptophan from chorismate: step 5/5.</text>
</comment>
<evidence type="ECO:0000256" key="1">
    <source>
        <dbReference type="ARBA" id="ARBA00003365"/>
    </source>
</evidence>
<name>A0A315Z7Y5_SEDFL</name>
<evidence type="ECO:0000256" key="2">
    <source>
        <dbReference type="ARBA" id="ARBA00004733"/>
    </source>
</evidence>
<comment type="similarity">
    <text evidence="9 10">Belongs to the TrpA family.</text>
</comment>
<dbReference type="Proteomes" id="UP000245535">
    <property type="component" value="Unassembled WGS sequence"/>
</dbReference>
<evidence type="ECO:0000256" key="5">
    <source>
        <dbReference type="ARBA" id="ARBA00022822"/>
    </source>
</evidence>
<gene>
    <name evidence="9" type="primary">trpA</name>
    <name evidence="11" type="ORF">BC781_104116</name>
</gene>
<evidence type="ECO:0000256" key="6">
    <source>
        <dbReference type="ARBA" id="ARBA00023141"/>
    </source>
</evidence>
<dbReference type="AlphaFoldDB" id="A0A315Z7Y5"/>
<keyword evidence="6 9" id="KW-0057">Aromatic amino acid biosynthesis</keyword>
<keyword evidence="12" id="KW-1185">Reference proteome</keyword>
<comment type="function">
    <text evidence="1 9">The alpha subunit is responsible for the aldol cleavage of indoleglycerol phosphate to indole and glyceraldehyde 3-phosphate.</text>
</comment>
<organism evidence="11 12">
    <name type="scientific">Sediminitomix flava</name>
    <dbReference type="NCBI Taxonomy" id="379075"/>
    <lineage>
        <taxon>Bacteria</taxon>
        <taxon>Pseudomonadati</taxon>
        <taxon>Bacteroidota</taxon>
        <taxon>Cytophagia</taxon>
        <taxon>Cytophagales</taxon>
        <taxon>Flammeovirgaceae</taxon>
        <taxon>Sediminitomix</taxon>
    </lineage>
</organism>
<evidence type="ECO:0000256" key="10">
    <source>
        <dbReference type="RuleBase" id="RU003662"/>
    </source>
</evidence>
<evidence type="ECO:0000313" key="11">
    <source>
        <dbReference type="EMBL" id="PWJ40856.1"/>
    </source>
</evidence>
<comment type="subunit">
    <text evidence="3 9">Tetramer of two alpha and two beta chains.</text>
</comment>
<keyword evidence="7 9" id="KW-0456">Lyase</keyword>
<dbReference type="RefSeq" id="WP_109619660.1">
    <property type="nucleotide sequence ID" value="NZ_QGDO01000004.1"/>
</dbReference>
<dbReference type="Pfam" id="PF00290">
    <property type="entry name" value="Trp_syntA"/>
    <property type="match status" value="1"/>
</dbReference>
<dbReference type="InterPro" id="IPR002028">
    <property type="entry name" value="Trp_synthase_suA"/>
</dbReference>
<dbReference type="CDD" id="cd04724">
    <property type="entry name" value="Tryptophan_synthase_alpha"/>
    <property type="match status" value="1"/>
</dbReference>
<feature type="active site" description="Proton acceptor" evidence="9">
    <location>
        <position position="57"/>
    </location>
</feature>
<dbReference type="InterPro" id="IPR018204">
    <property type="entry name" value="Trp_synthase_alpha_AS"/>
</dbReference>
<feature type="active site" description="Proton acceptor" evidence="9">
    <location>
        <position position="46"/>
    </location>
</feature>
<dbReference type="UniPathway" id="UPA00035">
    <property type="reaction ID" value="UER00044"/>
</dbReference>
<comment type="caution">
    <text evidence="11">The sequence shown here is derived from an EMBL/GenBank/DDBJ whole genome shotgun (WGS) entry which is preliminary data.</text>
</comment>
<dbReference type="GO" id="GO:0004834">
    <property type="term" value="F:tryptophan synthase activity"/>
    <property type="evidence" value="ECO:0007669"/>
    <property type="project" value="UniProtKB-UniRule"/>
</dbReference>
<dbReference type="HAMAP" id="MF_00131">
    <property type="entry name" value="Trp_synth_alpha"/>
    <property type="match status" value="1"/>
</dbReference>
<evidence type="ECO:0000256" key="8">
    <source>
        <dbReference type="ARBA" id="ARBA00049047"/>
    </source>
</evidence>
<dbReference type="EC" id="4.2.1.20" evidence="9"/>
<evidence type="ECO:0000256" key="9">
    <source>
        <dbReference type="HAMAP-Rule" id="MF_00131"/>
    </source>
</evidence>
<keyword evidence="5 9" id="KW-0822">Tryptophan biosynthesis</keyword>
<evidence type="ECO:0000256" key="4">
    <source>
        <dbReference type="ARBA" id="ARBA00022605"/>
    </source>
</evidence>
<evidence type="ECO:0000256" key="7">
    <source>
        <dbReference type="ARBA" id="ARBA00023239"/>
    </source>
</evidence>
<dbReference type="EMBL" id="QGDO01000004">
    <property type="protein sequence ID" value="PWJ40856.1"/>
    <property type="molecule type" value="Genomic_DNA"/>
</dbReference>
<protein>
    <recommendedName>
        <fullName evidence="9">Tryptophan synthase alpha chain</fullName>
        <ecNumber evidence="9">4.2.1.20</ecNumber>
    </recommendedName>
</protein>
<proteinExistence type="inferred from homology"/>
<dbReference type="Gene3D" id="3.20.20.70">
    <property type="entry name" value="Aldolase class I"/>
    <property type="match status" value="1"/>
</dbReference>
<dbReference type="PROSITE" id="PS00167">
    <property type="entry name" value="TRP_SYNTHASE_ALPHA"/>
    <property type="match status" value="1"/>
</dbReference>
<dbReference type="SUPFAM" id="SSF51366">
    <property type="entry name" value="Ribulose-phoshate binding barrel"/>
    <property type="match status" value="1"/>
</dbReference>
<dbReference type="NCBIfam" id="TIGR00262">
    <property type="entry name" value="trpA"/>
    <property type="match status" value="1"/>
</dbReference>
<dbReference type="InterPro" id="IPR013785">
    <property type="entry name" value="Aldolase_TIM"/>
</dbReference>
<dbReference type="PANTHER" id="PTHR43406">
    <property type="entry name" value="TRYPTOPHAN SYNTHASE, ALPHA CHAIN"/>
    <property type="match status" value="1"/>
</dbReference>
<comment type="catalytic activity">
    <reaction evidence="8 9">
        <text>(1S,2R)-1-C-(indol-3-yl)glycerol 3-phosphate + L-serine = D-glyceraldehyde 3-phosphate + L-tryptophan + H2O</text>
        <dbReference type="Rhea" id="RHEA:10532"/>
        <dbReference type="ChEBI" id="CHEBI:15377"/>
        <dbReference type="ChEBI" id="CHEBI:33384"/>
        <dbReference type="ChEBI" id="CHEBI:57912"/>
        <dbReference type="ChEBI" id="CHEBI:58866"/>
        <dbReference type="ChEBI" id="CHEBI:59776"/>
        <dbReference type="EC" id="4.2.1.20"/>
    </reaction>
</comment>
<accession>A0A315Z7Y5</accession>
<sequence>MNKIDKLFESKKKGVLNVYFTAGYPNLDDTVSVLESLQEAGADMIEIGMPYSDPVADGPTIQASNDKALANGMTIPKLLEQLKGFRERVHIPVVMMGYVNPVMQYGIERFCAACEELGIDGLILPDLPMQVYRDEYKDLMESHKLHNIFLITPQTTNERIKEIDENSSGFIYVVSDASITGAKKGISEEQISYFKRLNDMKLEQPTLIGFGISDHETFSTACEYANGAIIGSAFIKALSQEGEIKTNTSNFVTGVLKGE</sequence>
<dbReference type="GO" id="GO:0005829">
    <property type="term" value="C:cytosol"/>
    <property type="evidence" value="ECO:0007669"/>
    <property type="project" value="TreeGrafter"/>
</dbReference>
<dbReference type="PANTHER" id="PTHR43406:SF1">
    <property type="entry name" value="TRYPTOPHAN SYNTHASE ALPHA CHAIN, CHLOROPLASTIC"/>
    <property type="match status" value="1"/>
</dbReference>